<dbReference type="Gene3D" id="1.10.720.60">
    <property type="match status" value="1"/>
</dbReference>
<dbReference type="InterPro" id="IPR036412">
    <property type="entry name" value="HAD-like_sf"/>
</dbReference>
<evidence type="ECO:0000313" key="4">
    <source>
        <dbReference type="Proteomes" id="UP000285301"/>
    </source>
</evidence>
<proteinExistence type="predicted"/>
<dbReference type="Proteomes" id="UP000285301">
    <property type="component" value="Unassembled WGS sequence"/>
</dbReference>
<organism evidence="3 4">
    <name type="scientific">Dinothrombium tinctorium</name>
    <dbReference type="NCBI Taxonomy" id="1965070"/>
    <lineage>
        <taxon>Eukaryota</taxon>
        <taxon>Metazoa</taxon>
        <taxon>Ecdysozoa</taxon>
        <taxon>Arthropoda</taxon>
        <taxon>Chelicerata</taxon>
        <taxon>Arachnida</taxon>
        <taxon>Acari</taxon>
        <taxon>Acariformes</taxon>
        <taxon>Trombidiformes</taxon>
        <taxon>Prostigmata</taxon>
        <taxon>Anystina</taxon>
        <taxon>Parasitengona</taxon>
        <taxon>Trombidioidea</taxon>
        <taxon>Trombidiidae</taxon>
        <taxon>Dinothrombium</taxon>
    </lineage>
</organism>
<keyword evidence="4" id="KW-1185">Reference proteome</keyword>
<comment type="caution">
    <text evidence="3">The sequence shown here is derived from an EMBL/GenBank/DDBJ whole genome shotgun (WGS) entry which is preliminary data.</text>
</comment>
<dbReference type="EMBL" id="NCKU01000015">
    <property type="protein sequence ID" value="RWS17949.1"/>
    <property type="molecule type" value="Genomic_DNA"/>
</dbReference>
<sequence>MQHSTQEPKVKVWKPKAILVELFGTVTAAKWEDEVAFPYIVDNLEHFFNAHWNEPSLSELIANFKAESIEQRFRFEQDDAPIVADDEDDSIVKSTVVDYIKWQMRKRKESPSTIIVQRKIWQNGMKRGELKMHVFEDVKNAFNLWANEFKIQIYVFSAIDREDIKFLMSKTIEGDLTPVRIPLQ</sequence>
<accession>A0A3S4RME3</accession>
<reference evidence="3 4" key="1">
    <citation type="journal article" date="2018" name="Gigascience">
        <title>Genomes of trombidid mites reveal novel predicted allergens and laterally-transferred genes associated with secondary metabolism.</title>
        <authorList>
            <person name="Dong X."/>
            <person name="Chaisiri K."/>
            <person name="Xia D."/>
            <person name="Armstrong S.D."/>
            <person name="Fang Y."/>
            <person name="Donnelly M.J."/>
            <person name="Kadowaki T."/>
            <person name="McGarry J.W."/>
            <person name="Darby A.C."/>
            <person name="Makepeace B.L."/>
        </authorList>
    </citation>
    <scope>NUCLEOTIDE SEQUENCE [LARGE SCALE GENOMIC DNA]</scope>
    <source>
        <strain evidence="3">UoL-WK</strain>
    </source>
</reference>
<protein>
    <submittedName>
        <fullName evidence="3">Uncharacterized protein</fullName>
    </submittedName>
</protein>
<reference evidence="3" key="2">
    <citation type="submission" date="2018-11" db="EMBL/GenBank/DDBJ databases">
        <title>Trombidioid mite genomics.</title>
        <authorList>
            <person name="Dong X."/>
        </authorList>
    </citation>
    <scope>NUCLEOTIDE SEQUENCE</scope>
    <source>
        <strain evidence="3">UoL-WK</strain>
    </source>
</reference>
<gene>
    <name evidence="3" type="ORF">B4U79_16273</name>
    <name evidence="1" type="ORF">B4U79_17059</name>
    <name evidence="2" type="ORF">B4U79_17313</name>
</gene>
<evidence type="ECO:0000313" key="3">
    <source>
        <dbReference type="EMBL" id="RWS17949.1"/>
    </source>
</evidence>
<dbReference type="OrthoDB" id="6504112at2759"/>
<dbReference type="EMBL" id="NCKU01000259">
    <property type="protein sequence ID" value="RWS16272.1"/>
    <property type="molecule type" value="Genomic_DNA"/>
</dbReference>
<dbReference type="GO" id="GO:0019509">
    <property type="term" value="P:L-methionine salvage from methylthioadenosine"/>
    <property type="evidence" value="ECO:0007669"/>
    <property type="project" value="TreeGrafter"/>
</dbReference>
<name>A0A3S4RME3_9ACAR</name>
<dbReference type="SUPFAM" id="SSF56784">
    <property type="entry name" value="HAD-like"/>
    <property type="match status" value="1"/>
</dbReference>
<dbReference type="PANTHER" id="PTHR20371:SF1">
    <property type="entry name" value="ENOLASE-PHOSPHATASE E1"/>
    <property type="match status" value="1"/>
</dbReference>
<evidence type="ECO:0000313" key="1">
    <source>
        <dbReference type="EMBL" id="RWS16272.1"/>
    </source>
</evidence>
<dbReference type="EMBL" id="NCKU01000047">
    <property type="protein sequence ID" value="RWS17680.1"/>
    <property type="molecule type" value="Genomic_DNA"/>
</dbReference>
<dbReference type="GO" id="GO:0043874">
    <property type="term" value="F:acireductone synthase activity"/>
    <property type="evidence" value="ECO:0007669"/>
    <property type="project" value="TreeGrafter"/>
</dbReference>
<evidence type="ECO:0000313" key="2">
    <source>
        <dbReference type="EMBL" id="RWS17680.1"/>
    </source>
</evidence>
<dbReference type="STRING" id="1965070.A0A3S4RME3"/>
<dbReference type="Gene3D" id="3.40.50.1000">
    <property type="entry name" value="HAD superfamily/HAD-like"/>
    <property type="match status" value="1"/>
</dbReference>
<dbReference type="AlphaFoldDB" id="A0A3S4RME3"/>
<dbReference type="PANTHER" id="PTHR20371">
    <property type="entry name" value="ENOLASE-PHOSPHATASE E1"/>
    <property type="match status" value="1"/>
</dbReference>
<dbReference type="InterPro" id="IPR023214">
    <property type="entry name" value="HAD_sf"/>
</dbReference>